<feature type="domain" description="CRISPR-associated protein CXXC-CXXC" evidence="1">
    <location>
        <begin position="266"/>
        <end position="325"/>
    </location>
</feature>
<dbReference type="EMBL" id="HG917868">
    <property type="protein sequence ID" value="CDM67377.1"/>
    <property type="molecule type" value="Genomic_DNA"/>
</dbReference>
<evidence type="ECO:0000313" key="3">
    <source>
        <dbReference type="Proteomes" id="UP000019426"/>
    </source>
</evidence>
<name>W6RZB8_9CLOT</name>
<dbReference type="PATRIC" id="fig|1216932.3.peg.186"/>
<organism evidence="2 3">
    <name type="scientific">Clostridium bornimense</name>
    <dbReference type="NCBI Taxonomy" id="1216932"/>
    <lineage>
        <taxon>Bacteria</taxon>
        <taxon>Bacillati</taxon>
        <taxon>Bacillota</taxon>
        <taxon>Clostridia</taxon>
        <taxon>Eubacteriales</taxon>
        <taxon>Clostridiaceae</taxon>
        <taxon>Clostridium</taxon>
    </lineage>
</organism>
<reference evidence="2 3" key="1">
    <citation type="submission" date="2013-11" db="EMBL/GenBank/DDBJ databases">
        <title>Complete genome sequence of Clostridum sp. M2/40.</title>
        <authorList>
            <person name="Wibberg D."/>
            <person name="Puehler A."/>
            <person name="Schlueter A."/>
        </authorList>
    </citation>
    <scope>NUCLEOTIDE SEQUENCE [LARGE SCALE GENOMIC DNA]</scope>
    <source>
        <strain evidence="3">M2/40</strain>
    </source>
</reference>
<accession>W6RZB8</accession>
<protein>
    <submittedName>
        <fullName evidence="2">CRISPR-associated protein CXXC_CXXC region</fullName>
    </submittedName>
</protein>
<dbReference type="Pfam" id="PF09706">
    <property type="entry name" value="Cas_CXXC_CXXC"/>
    <property type="match status" value="1"/>
</dbReference>
<dbReference type="NCBIfam" id="TIGR01908">
    <property type="entry name" value="cas_CXXC_CXXC"/>
    <property type="match status" value="1"/>
</dbReference>
<dbReference type="eggNOG" id="ENOG502Z80D">
    <property type="taxonomic scope" value="Bacteria"/>
</dbReference>
<dbReference type="Proteomes" id="UP000019426">
    <property type="component" value="Chromosome M2/40_rep1"/>
</dbReference>
<dbReference type="InterPro" id="IPR010180">
    <property type="entry name" value="CRISPR-assoc_prot_CXXC-CXXC"/>
</dbReference>
<dbReference type="OrthoDB" id="5540852at2"/>
<gene>
    <name evidence="2" type="ORF">CM240_0207</name>
</gene>
<dbReference type="HOGENOM" id="CLU_033523_0_0_9"/>
<proteinExistence type="predicted"/>
<dbReference type="RefSeq" id="WP_044035842.1">
    <property type="nucleotide sequence ID" value="NZ_HG917868.1"/>
</dbReference>
<dbReference type="InterPro" id="IPR019121">
    <property type="entry name" value="CRISPR-assoc_CXXC-CXXC_dom"/>
</dbReference>
<dbReference type="AlphaFoldDB" id="W6RZB8"/>
<sequence length="599" mass="70826">MRINNSDNWFYKAGIVGFDRIIRYNEDFCNLDSGLYNYVVHDNYIEFDEKLLENFHKYYFNYFFGRYNSAKDQEEKIRFYIRRCEKEDKFKDNLGKIRELVKNNNKKIKKFEVKEVNRCLEIQKELGMVKKYSEKNKVEELLNEYIDILKDNYINTQITLNKFKSILSKSFFGQVSFLNVCNNSKTLAQQEDILFKDYIDPILVMCKLNEILKKNDEEMLREFIEECLLKNKRNGEIEKVLKDFKKGLFGKIRKEKDAMSIFMQYNSCSMCGNEVSIGSNYYEGNFVPLAISNENAENMYWNFNTKHPICSLCKLILLCTSAGMTDIYKGYLDDKYDYNNKLYYGFISIDGDLRDVIKQNNNLANKKDKDSKLQAYILDSIAEKEQISKWQLDNILYIEFNTDYSSKNTKMNYLNIPRYLAEFLKSKSELLYKIKDKKVRVEIFDAILKQVDLKHLIDKFLRSTLQENEQYVVNVFPIIKVRVYLKLYKGECDMVDKLYDKKLNYVYMQGREVGGILKSNSQENKILGLSYRLLNATKATNKKEFMDTVIRIFMSVEKEVPMIFLDVIKEGSLEFEDISYSFISGLTSQDSKIKEGGEK</sequence>
<evidence type="ECO:0000313" key="2">
    <source>
        <dbReference type="EMBL" id="CDM67377.1"/>
    </source>
</evidence>
<keyword evidence="3" id="KW-1185">Reference proteome</keyword>
<dbReference type="STRING" id="1216932.CM240_0207"/>
<evidence type="ECO:0000259" key="1">
    <source>
        <dbReference type="Pfam" id="PF09706"/>
    </source>
</evidence>
<dbReference type="KEGG" id="clt:CM240_0207"/>